<dbReference type="EMBL" id="JBHSFK010000001">
    <property type="protein sequence ID" value="MFC4497992.1"/>
    <property type="molecule type" value="Genomic_DNA"/>
</dbReference>
<dbReference type="Proteomes" id="UP001595839">
    <property type="component" value="Unassembled WGS sequence"/>
</dbReference>
<dbReference type="InterPro" id="IPR023393">
    <property type="entry name" value="START-like_dom_sf"/>
</dbReference>
<keyword evidence="3" id="KW-1185">Reference proteome</keyword>
<reference evidence="3" key="1">
    <citation type="journal article" date="2019" name="Int. J. Syst. Evol. Microbiol.">
        <title>The Global Catalogue of Microorganisms (GCM) 10K type strain sequencing project: providing services to taxonomists for standard genome sequencing and annotation.</title>
        <authorList>
            <consortium name="The Broad Institute Genomics Platform"/>
            <consortium name="The Broad Institute Genome Sequencing Center for Infectious Disease"/>
            <person name="Wu L."/>
            <person name="Ma J."/>
        </authorList>
    </citation>
    <scope>NUCLEOTIDE SEQUENCE [LARGE SCALE GENOMIC DNA]</scope>
    <source>
        <strain evidence="3">CGMCC 4.7177</strain>
    </source>
</reference>
<evidence type="ECO:0000313" key="2">
    <source>
        <dbReference type="EMBL" id="MFC4497992.1"/>
    </source>
</evidence>
<dbReference type="SUPFAM" id="SSF55961">
    <property type="entry name" value="Bet v1-like"/>
    <property type="match status" value="1"/>
</dbReference>
<proteinExistence type="predicted"/>
<comment type="caution">
    <text evidence="2">The sequence shown here is derived from an EMBL/GenBank/DDBJ whole genome shotgun (WGS) entry which is preliminary data.</text>
</comment>
<dbReference type="RefSeq" id="WP_381165988.1">
    <property type="nucleotide sequence ID" value="NZ_JBHSFK010000001.1"/>
</dbReference>
<dbReference type="Gene3D" id="3.30.530.20">
    <property type="match status" value="1"/>
</dbReference>
<dbReference type="Pfam" id="PF03364">
    <property type="entry name" value="Polyketide_cyc"/>
    <property type="match status" value="1"/>
</dbReference>
<dbReference type="InterPro" id="IPR005031">
    <property type="entry name" value="COQ10_START"/>
</dbReference>
<name>A0ABV9ADN4_9ACTN</name>
<feature type="domain" description="Coenzyme Q-binding protein COQ10 START" evidence="1">
    <location>
        <begin position="9"/>
        <end position="133"/>
    </location>
</feature>
<sequence>MKVKHTTVVRAPVAEVRDLVADVRWWPLLFENIVLVEVLEQSDDSDRLRLWAVDIDAAFDAASSAGGAAEAAPGVLRSWTARRTFRRTGAPTISFRQEAPHPPLLSMGGTWEFRAVPGTDSCEVTLAHEVEADGGTDRHPWIGPMVEAATNSQLAGLRTVAQLPRGAALSVADLSGAVGVPGGDAGPLDVLANLPALPALADAVRIPLTSDAFLAAEPGRRGHRLTICLGLPGGRVVTKRLRPPAALLALTDEWTVNPGTGSADGPRLGVHRRALLSEPRHGQREHGRVHERVRSCLAADLRDRLRQLTALSTVAA</sequence>
<accession>A0ABV9ADN4</accession>
<evidence type="ECO:0000313" key="3">
    <source>
        <dbReference type="Proteomes" id="UP001595839"/>
    </source>
</evidence>
<gene>
    <name evidence="2" type="ORF">ACFPIH_00425</name>
</gene>
<protein>
    <submittedName>
        <fullName evidence="2">SRPBCC family protein</fullName>
    </submittedName>
</protein>
<evidence type="ECO:0000259" key="1">
    <source>
        <dbReference type="Pfam" id="PF03364"/>
    </source>
</evidence>
<organism evidence="2 3">
    <name type="scientific">Streptomyces vulcanius</name>
    <dbReference type="NCBI Taxonomy" id="1441876"/>
    <lineage>
        <taxon>Bacteria</taxon>
        <taxon>Bacillati</taxon>
        <taxon>Actinomycetota</taxon>
        <taxon>Actinomycetes</taxon>
        <taxon>Kitasatosporales</taxon>
        <taxon>Streptomycetaceae</taxon>
        <taxon>Streptomyces</taxon>
    </lineage>
</organism>